<dbReference type="OrthoDB" id="9813892at2"/>
<keyword evidence="8" id="KW-1185">Reference proteome</keyword>
<sequence>MKWIAICTALLASFSAHAQQAGDDYDVIFAPSPQAQRAQQGVMVGLNRYLDQTIVVGAFGTILTKQGEQDWQQAEVPTSVLLTSAHYVDANTIWVSGHDGVLLRSQDAGASWQRMLDGFQLLNIELEWLQEREATLLTRIEDAEDDDEAAEYEFLLDELSFQVQAAEIQQDVGPTKPLFDVLFTDAEHGFAVGAFGMLLETHDGGSSWAIVSERLDNPTAFHLNKLVSNDAGDIFVIAEAGQLFRSDDNGASFELLDSPYQGSFFGGLFDQQGRFWVYGLRGNVFVSEDNGDTFSALSSNTRYNLNGGTLMADGTVVLAGHSGTLVFFDQDTLEAQRFEHSSNVPLSGVLQDAGSEFILVGRGGVMQFLSPQVPAR</sequence>
<dbReference type="PANTHER" id="PTHR47199:SF2">
    <property type="entry name" value="PHOTOSYSTEM II STABILITY_ASSEMBLY FACTOR HCF136, CHLOROPLASTIC"/>
    <property type="match status" value="1"/>
</dbReference>
<dbReference type="GO" id="GO:0015979">
    <property type="term" value="P:photosynthesis"/>
    <property type="evidence" value="ECO:0007669"/>
    <property type="project" value="UniProtKB-KW"/>
</dbReference>
<reference evidence="6 8" key="1">
    <citation type="journal article" date="2018" name="Front. Microbiol.">
        <title>Genome-Based Analysis Reveals the Taxonomy and Diversity of the Family Idiomarinaceae.</title>
        <authorList>
            <person name="Liu Y."/>
            <person name="Lai Q."/>
            <person name="Shao Z."/>
        </authorList>
    </citation>
    <scope>NUCLEOTIDE SEQUENCE [LARGE SCALE GENOMIC DNA]</scope>
    <source>
        <strain evidence="6 8">CF12-14</strain>
    </source>
</reference>
<evidence type="ECO:0000313" key="6">
    <source>
        <dbReference type="EMBL" id="RUO24986.1"/>
    </source>
</evidence>
<organism evidence="5 7">
    <name type="scientific">Aliidiomarina maris</name>
    <dbReference type="NCBI Taxonomy" id="531312"/>
    <lineage>
        <taxon>Bacteria</taxon>
        <taxon>Pseudomonadati</taxon>
        <taxon>Pseudomonadota</taxon>
        <taxon>Gammaproteobacteria</taxon>
        <taxon>Alteromonadales</taxon>
        <taxon>Idiomarinaceae</taxon>
        <taxon>Aliidiomarina</taxon>
    </lineage>
</organism>
<dbReference type="GO" id="GO:0009523">
    <property type="term" value="C:photosystem II"/>
    <property type="evidence" value="ECO:0007669"/>
    <property type="project" value="UniProtKB-KW"/>
</dbReference>
<evidence type="ECO:0000259" key="4">
    <source>
        <dbReference type="Pfam" id="PF14870"/>
    </source>
</evidence>
<dbReference type="Gene3D" id="2.130.10.10">
    <property type="entry name" value="YVTN repeat-like/Quinoprotein amine dehydrogenase"/>
    <property type="match status" value="1"/>
</dbReference>
<feature type="chain" id="PRO_5016363573" evidence="3">
    <location>
        <begin position="19"/>
        <end position="376"/>
    </location>
</feature>
<comment type="caution">
    <text evidence="5">The sequence shown here is derived from an EMBL/GenBank/DDBJ whole genome shotgun (WGS) entry which is preliminary data.</text>
</comment>
<dbReference type="RefSeq" id="WP_111568933.1">
    <property type="nucleotide sequence ID" value="NZ_PIPK01000004.1"/>
</dbReference>
<proteinExistence type="predicted"/>
<dbReference type="Proteomes" id="UP000287865">
    <property type="component" value="Unassembled WGS sequence"/>
</dbReference>
<gene>
    <name evidence="5" type="ORF">B0I24_10440</name>
    <name evidence="6" type="ORF">CWE07_05775</name>
</gene>
<dbReference type="Proteomes" id="UP000249203">
    <property type="component" value="Unassembled WGS sequence"/>
</dbReference>
<evidence type="ECO:0000256" key="1">
    <source>
        <dbReference type="ARBA" id="ARBA00022531"/>
    </source>
</evidence>
<dbReference type="AlphaFoldDB" id="A0A327WZA1"/>
<feature type="signal peptide" evidence="3">
    <location>
        <begin position="1"/>
        <end position="18"/>
    </location>
</feature>
<protein>
    <submittedName>
        <fullName evidence="5">Photosystem II stability/assembly factor-like uncharacterized protein</fullName>
    </submittedName>
</protein>
<dbReference type="SUPFAM" id="SSF110296">
    <property type="entry name" value="Oligoxyloglucan reducing end-specific cellobiohydrolase"/>
    <property type="match status" value="1"/>
</dbReference>
<evidence type="ECO:0000313" key="7">
    <source>
        <dbReference type="Proteomes" id="UP000249203"/>
    </source>
</evidence>
<evidence type="ECO:0000256" key="3">
    <source>
        <dbReference type="SAM" id="SignalP"/>
    </source>
</evidence>
<name>A0A327WZA1_9GAMM</name>
<dbReference type="EMBL" id="PIPK01000004">
    <property type="protein sequence ID" value="RUO24986.1"/>
    <property type="molecule type" value="Genomic_DNA"/>
</dbReference>
<reference evidence="5 7" key="2">
    <citation type="submission" date="2018-06" db="EMBL/GenBank/DDBJ databases">
        <title>Genomic Encyclopedia of Type Strains, Phase III (KMG-III): the genomes of soil and plant-associated and newly described type strains.</title>
        <authorList>
            <person name="Whitman W."/>
        </authorList>
    </citation>
    <scope>NUCLEOTIDE SEQUENCE [LARGE SCALE GENOMIC DNA]</scope>
    <source>
        <strain evidence="5 7">CGMCC 1.15366</strain>
    </source>
</reference>
<evidence type="ECO:0000313" key="5">
    <source>
        <dbReference type="EMBL" id="RAJ98839.1"/>
    </source>
</evidence>
<dbReference type="EMBL" id="QLMD01000004">
    <property type="protein sequence ID" value="RAJ98839.1"/>
    <property type="molecule type" value="Genomic_DNA"/>
</dbReference>
<dbReference type="Pfam" id="PF14870">
    <property type="entry name" value="PSII_BNR"/>
    <property type="match status" value="1"/>
</dbReference>
<evidence type="ECO:0000256" key="2">
    <source>
        <dbReference type="ARBA" id="ARBA00023276"/>
    </source>
</evidence>
<dbReference type="InterPro" id="IPR028203">
    <property type="entry name" value="PSII_CF48-like_dom"/>
</dbReference>
<keyword evidence="3" id="KW-0732">Signal</keyword>
<keyword evidence="1" id="KW-0602">Photosynthesis</keyword>
<dbReference type="InterPro" id="IPR015943">
    <property type="entry name" value="WD40/YVTN_repeat-like_dom_sf"/>
</dbReference>
<accession>A0A327WZA1</accession>
<keyword evidence="2" id="KW-0604">Photosystem II</keyword>
<feature type="domain" description="Photosynthesis system II assembly factor Ycf48/Hcf136-like" evidence="4">
    <location>
        <begin position="171"/>
        <end position="255"/>
    </location>
</feature>
<evidence type="ECO:0000313" key="8">
    <source>
        <dbReference type="Proteomes" id="UP000287865"/>
    </source>
</evidence>
<dbReference type="PANTHER" id="PTHR47199">
    <property type="entry name" value="PHOTOSYSTEM II STABILITY/ASSEMBLY FACTOR HCF136, CHLOROPLASTIC"/>
    <property type="match status" value="1"/>
</dbReference>